<keyword evidence="2" id="KW-1185">Reference proteome</keyword>
<name>A0A2R5FB95_9PROT</name>
<dbReference type="Gene3D" id="3.40.50.1820">
    <property type="entry name" value="alpha/beta hydrolase"/>
    <property type="match status" value="1"/>
</dbReference>
<dbReference type="RefSeq" id="WP_181376270.1">
    <property type="nucleotide sequence ID" value="NZ_BDOQ01000010.1"/>
</dbReference>
<evidence type="ECO:0008006" key="3">
    <source>
        <dbReference type="Google" id="ProtNLM"/>
    </source>
</evidence>
<proteinExistence type="predicted"/>
<dbReference type="EMBL" id="BDOQ01000010">
    <property type="protein sequence ID" value="GBG14818.1"/>
    <property type="molecule type" value="Genomic_DNA"/>
</dbReference>
<comment type="caution">
    <text evidence="1">The sequence shown here is derived from an EMBL/GenBank/DDBJ whole genome shotgun (WGS) entry which is preliminary data.</text>
</comment>
<evidence type="ECO:0000313" key="2">
    <source>
        <dbReference type="Proteomes" id="UP000245081"/>
    </source>
</evidence>
<protein>
    <recommendedName>
        <fullName evidence="3">Fungal lipase-like domain-containing protein</fullName>
    </recommendedName>
</protein>
<evidence type="ECO:0000313" key="1">
    <source>
        <dbReference type="EMBL" id="GBG14818.1"/>
    </source>
</evidence>
<organism evidence="1 2">
    <name type="scientific">Novimethylophilus kurashikiensis</name>
    <dbReference type="NCBI Taxonomy" id="1825523"/>
    <lineage>
        <taxon>Bacteria</taxon>
        <taxon>Pseudomonadati</taxon>
        <taxon>Pseudomonadota</taxon>
        <taxon>Betaproteobacteria</taxon>
        <taxon>Nitrosomonadales</taxon>
        <taxon>Methylophilaceae</taxon>
        <taxon>Novimethylophilus</taxon>
    </lineage>
</organism>
<dbReference type="InterPro" id="IPR029058">
    <property type="entry name" value="AB_hydrolase_fold"/>
</dbReference>
<gene>
    <name evidence="1" type="ORF">NMK_2419</name>
</gene>
<sequence>MSDDTTTAFFANLVYDTGFDKSIQMGMVVESPDGNLWTVLKTSDVNLQGFQAAAYQNIETGQIIVATRGTEPTSKMDLYADLQMGMDGVLAGLPNQFVLASNFLSSVEAIAGANPISLTGHSLGGSLAEWLGAESHYPTVTYNAYGIGTILAANLMLPDDSDFSNIVNNVIDKDPVMMSCMGLPQATLTSSI</sequence>
<dbReference type="SUPFAM" id="SSF53474">
    <property type="entry name" value="alpha/beta-Hydrolases"/>
    <property type="match status" value="1"/>
</dbReference>
<dbReference type="Pfam" id="PF26363">
    <property type="entry name" value="Phospholipase-like"/>
    <property type="match status" value="1"/>
</dbReference>
<dbReference type="AlphaFoldDB" id="A0A2R5FB95"/>
<reference evidence="1 2" key="1">
    <citation type="journal article" date="2018" name="Environ. Microbiol.">
        <title>Isolation and genomic characterization of Novimethylophilus kurashikiensis gen. nov. sp. nov., a new lanthanide-dependent methylotrophic species of Methylophilaceae.</title>
        <authorList>
            <person name="Lv H."/>
            <person name="Sahin N."/>
            <person name="Tani A."/>
        </authorList>
    </citation>
    <scope>NUCLEOTIDE SEQUENCE [LARGE SCALE GENOMIC DNA]</scope>
    <source>
        <strain evidence="1 2">La2-4</strain>
    </source>
</reference>
<dbReference type="Proteomes" id="UP000245081">
    <property type="component" value="Unassembled WGS sequence"/>
</dbReference>
<accession>A0A2R5FB95</accession>